<dbReference type="Pfam" id="PF06985">
    <property type="entry name" value="HET"/>
    <property type="match status" value="1"/>
</dbReference>
<dbReference type="EMBL" id="KZ613953">
    <property type="protein sequence ID" value="PMD34954.1"/>
    <property type="molecule type" value="Genomic_DNA"/>
</dbReference>
<dbReference type="AlphaFoldDB" id="A0A2J6R8V7"/>
<dbReference type="OrthoDB" id="2157530at2759"/>
<feature type="domain" description="Heterokaryon incompatibility" evidence="1">
    <location>
        <begin position="47"/>
        <end position="209"/>
    </location>
</feature>
<dbReference type="PANTHER" id="PTHR24148:SF73">
    <property type="entry name" value="HET DOMAIN PROTEIN (AFU_ORTHOLOGUE AFUA_8G01020)"/>
    <property type="match status" value="1"/>
</dbReference>
<evidence type="ECO:0000313" key="2">
    <source>
        <dbReference type="EMBL" id="PMD34954.1"/>
    </source>
</evidence>
<dbReference type="Pfam" id="PF26639">
    <property type="entry name" value="Het-6_barrel"/>
    <property type="match status" value="1"/>
</dbReference>
<dbReference type="Proteomes" id="UP000235786">
    <property type="component" value="Unassembled WGS sequence"/>
</dbReference>
<dbReference type="InterPro" id="IPR052895">
    <property type="entry name" value="HetReg/Transcr_Mod"/>
</dbReference>
<accession>A0A2J6R8V7</accession>
<keyword evidence="3" id="KW-1185">Reference proteome</keyword>
<proteinExistence type="predicted"/>
<evidence type="ECO:0000259" key="1">
    <source>
        <dbReference type="Pfam" id="PF06985"/>
    </source>
</evidence>
<organism evidence="2 3">
    <name type="scientific">Hyaloscypha variabilis (strain UAMH 11265 / GT02V1 / F)</name>
    <name type="common">Meliniomyces variabilis</name>
    <dbReference type="NCBI Taxonomy" id="1149755"/>
    <lineage>
        <taxon>Eukaryota</taxon>
        <taxon>Fungi</taxon>
        <taxon>Dikarya</taxon>
        <taxon>Ascomycota</taxon>
        <taxon>Pezizomycotina</taxon>
        <taxon>Leotiomycetes</taxon>
        <taxon>Helotiales</taxon>
        <taxon>Hyaloscyphaceae</taxon>
        <taxon>Hyaloscypha</taxon>
        <taxon>Hyaloscypha variabilis</taxon>
    </lineage>
</organism>
<dbReference type="PANTHER" id="PTHR24148">
    <property type="entry name" value="ANKYRIN REPEAT DOMAIN-CONTAINING PROTEIN 39 HOMOLOG-RELATED"/>
    <property type="match status" value="1"/>
</dbReference>
<reference evidence="2 3" key="1">
    <citation type="submission" date="2016-04" db="EMBL/GenBank/DDBJ databases">
        <title>A degradative enzymes factory behind the ericoid mycorrhizal symbiosis.</title>
        <authorList>
            <consortium name="DOE Joint Genome Institute"/>
            <person name="Martino E."/>
            <person name="Morin E."/>
            <person name="Grelet G."/>
            <person name="Kuo A."/>
            <person name="Kohler A."/>
            <person name="Daghino S."/>
            <person name="Barry K."/>
            <person name="Choi C."/>
            <person name="Cichocki N."/>
            <person name="Clum A."/>
            <person name="Copeland A."/>
            <person name="Hainaut M."/>
            <person name="Haridas S."/>
            <person name="Labutti K."/>
            <person name="Lindquist E."/>
            <person name="Lipzen A."/>
            <person name="Khouja H.-R."/>
            <person name="Murat C."/>
            <person name="Ohm R."/>
            <person name="Olson A."/>
            <person name="Spatafora J."/>
            <person name="Veneault-Fourrey C."/>
            <person name="Henrissat B."/>
            <person name="Grigoriev I."/>
            <person name="Martin F."/>
            <person name="Perotto S."/>
        </authorList>
    </citation>
    <scope>NUCLEOTIDE SEQUENCE [LARGE SCALE GENOMIC DNA]</scope>
    <source>
        <strain evidence="2 3">F</strain>
    </source>
</reference>
<dbReference type="InterPro" id="IPR010730">
    <property type="entry name" value="HET"/>
</dbReference>
<gene>
    <name evidence="2" type="ORF">L207DRAFT_638431</name>
</gene>
<protein>
    <submittedName>
        <fullName evidence="2">HET-domain-containing protein</fullName>
    </submittedName>
</protein>
<dbReference type="STRING" id="1149755.A0A2J6R8V7"/>
<evidence type="ECO:0000313" key="3">
    <source>
        <dbReference type="Proteomes" id="UP000235786"/>
    </source>
</evidence>
<sequence>MTSSRTSFEYYDLQEGEARLVDIAPGKYSDQIQCTLSHTTFLPDVQYECLSYVWGPLGQGSAQHSIICDGFSFPVSLNLFSALFCLRYEDRPRVMWIDQICINQRNLAERTSQVLQMGNIYRSAQQVLLFAGSPGPQMIAAALFINLFGGTYGAAFFSDRENFKNVWKKSTVSQLKEHLDVPLPEEETWKCVRHLLNQPCFRRTWIVQEVALAQKIRILFSPGIEIDWDEDKASSFTTFFITVSARNHNSGTDHGHYIGREMIYSRALILARSQTRTFPESPSLRLLALLVITRRFEVTDPRDKIYGILSLATDSAYLDITPDYIKSIRDVYMNVARRLIQCMKSLDVLKHVETLKYDDSLPSWVPDWRSIRMELFGDDVITGTHFYNATRGMAPQLVEPTEPSKLGLRGVMLDVITTITSGPVEDGGQRSDGAVAAGHELWWIRAKTAIGPTYKPTGEDLSMALGRTRIADRRDDVQKFGGKKNDPIEVEEDEVRYYYFRSLGVIIQNQILYRNLITTENGFMGLVPLTAQEGDIIYLVPGCDTPLTLRRLNNNEFHFVGQCYVHGIMYGEAFPDDVSLEDIVLV</sequence>
<name>A0A2J6R8V7_HYAVF</name>